<dbReference type="Pfam" id="PF01381">
    <property type="entry name" value="HTH_3"/>
    <property type="match status" value="2"/>
</dbReference>
<name>A0A974VZE7_9NOCA</name>
<keyword evidence="4" id="KW-1185">Reference proteome</keyword>
<feature type="domain" description="HTH cro/C1-type" evidence="2">
    <location>
        <begin position="81"/>
        <end position="132"/>
    </location>
</feature>
<reference evidence="3 4" key="2">
    <citation type="journal article" date="2022" name="Arch. Microbiol.">
        <title>Rhodococcus pseudokoreensis sp. nov. isolated from the rhizosphere of young M26 apple rootstocks.</title>
        <authorList>
            <person name="Kampfer P."/>
            <person name="Glaeser S.P."/>
            <person name="Blom J."/>
            <person name="Wolf J."/>
            <person name="Benning S."/>
            <person name="Schloter M."/>
            <person name="Neumann-Schaal M."/>
        </authorList>
    </citation>
    <scope>NUCLEOTIDE SEQUENCE [LARGE SCALE GENOMIC DNA]</scope>
    <source>
        <strain evidence="3 4">R79</strain>
    </source>
</reference>
<dbReference type="PROSITE" id="PS50943">
    <property type="entry name" value="HTH_CROC1"/>
    <property type="match status" value="2"/>
</dbReference>
<dbReference type="Proteomes" id="UP000662986">
    <property type="component" value="Plasmid unnamed1"/>
</dbReference>
<dbReference type="SUPFAM" id="SSF47413">
    <property type="entry name" value="lambda repressor-like DNA-binding domains"/>
    <property type="match status" value="2"/>
</dbReference>
<keyword evidence="1" id="KW-0238">DNA-binding</keyword>
<evidence type="ECO:0000313" key="3">
    <source>
        <dbReference type="EMBL" id="QSE88066.1"/>
    </source>
</evidence>
<feature type="domain" description="HTH cro/C1-type" evidence="2">
    <location>
        <begin position="14"/>
        <end position="68"/>
    </location>
</feature>
<dbReference type="CDD" id="cd00093">
    <property type="entry name" value="HTH_XRE"/>
    <property type="match status" value="2"/>
</dbReference>
<proteinExistence type="predicted"/>
<dbReference type="InterPro" id="IPR001387">
    <property type="entry name" value="Cro/C1-type_HTH"/>
</dbReference>
<evidence type="ECO:0000313" key="4">
    <source>
        <dbReference type="Proteomes" id="UP000662986"/>
    </source>
</evidence>
<evidence type="ECO:0000259" key="2">
    <source>
        <dbReference type="PROSITE" id="PS50943"/>
    </source>
</evidence>
<protein>
    <submittedName>
        <fullName evidence="3">Helix-turn-helix domain-containing protein</fullName>
    </submittedName>
</protein>
<gene>
    <name evidence="3" type="ORF">JWS13_05265</name>
</gene>
<geneLocation type="plasmid" evidence="3 4">
    <name>unnamed1</name>
</geneLocation>
<dbReference type="Gene3D" id="1.10.260.40">
    <property type="entry name" value="lambda repressor-like DNA-binding domains"/>
    <property type="match status" value="2"/>
</dbReference>
<dbReference type="SMART" id="SM00530">
    <property type="entry name" value="HTH_XRE"/>
    <property type="match status" value="2"/>
</dbReference>
<keyword evidence="3" id="KW-0614">Plasmid</keyword>
<dbReference type="PANTHER" id="PTHR46797">
    <property type="entry name" value="HTH-TYPE TRANSCRIPTIONAL REGULATOR"/>
    <property type="match status" value="1"/>
</dbReference>
<dbReference type="InterPro" id="IPR050807">
    <property type="entry name" value="TransReg_Diox_bact_type"/>
</dbReference>
<reference evidence="3 4" key="1">
    <citation type="journal article" date="2021" name="Microbiol. Resour. Announc.">
        <title>Complete Genome Sequences of Two Rhodococcus sp. Strains with Large and Linear Chromosomes, Isolated from Apple Rhizosphere.</title>
        <authorList>
            <person name="Benning S."/>
            <person name="Brugnone N."/>
            <person name="Siani R."/>
            <person name="Kublik S."/>
            <person name="Schloter M."/>
            <person name="Rad V."/>
        </authorList>
    </citation>
    <scope>NUCLEOTIDE SEQUENCE [LARGE SCALE GENOMIC DNA]</scope>
    <source>
        <strain evidence="3 4">R79</strain>
    </source>
</reference>
<dbReference type="InterPro" id="IPR010982">
    <property type="entry name" value="Lambda_DNA-bd_dom_sf"/>
</dbReference>
<dbReference type="EMBL" id="CP070618">
    <property type="protein sequence ID" value="QSE88066.1"/>
    <property type="molecule type" value="Genomic_DNA"/>
</dbReference>
<accession>A0A974VZE7</accession>
<dbReference type="PANTHER" id="PTHR46797:SF1">
    <property type="entry name" value="METHYLPHOSPHONATE SYNTHASE"/>
    <property type="match status" value="1"/>
</dbReference>
<sequence>MSRKVIRGFVPKRLTAAREKAGMSRGDLARVSDVTETAIGRWETGARSPQIDHLAKVVRALGLQMSDLVIVPSEGRYPGDWRVLLGLTQPELGKKAGISTTMVGAIERGEARLTEDVAAKLSAALGIPGGELRESYERARSRPPGTPA</sequence>
<organism evidence="3 4">
    <name type="scientific">Rhodococcus pseudokoreensis</name>
    <dbReference type="NCBI Taxonomy" id="2811421"/>
    <lineage>
        <taxon>Bacteria</taxon>
        <taxon>Bacillati</taxon>
        <taxon>Actinomycetota</taxon>
        <taxon>Actinomycetes</taxon>
        <taxon>Mycobacteriales</taxon>
        <taxon>Nocardiaceae</taxon>
        <taxon>Rhodococcus</taxon>
    </lineage>
</organism>
<evidence type="ECO:0000256" key="1">
    <source>
        <dbReference type="ARBA" id="ARBA00023125"/>
    </source>
</evidence>